<dbReference type="InterPro" id="IPR015421">
    <property type="entry name" value="PyrdxlP-dep_Trfase_major"/>
</dbReference>
<dbReference type="Pfam" id="PF00266">
    <property type="entry name" value="Aminotran_5"/>
    <property type="match status" value="1"/>
</dbReference>
<dbReference type="AlphaFoldDB" id="A0A9Q4E8V0"/>
<keyword evidence="6" id="KW-0032">Aminotransferase</keyword>
<protein>
    <submittedName>
        <fullName evidence="6">Aminotransferase class V-fold PLP-dependent enzyme</fullName>
    </submittedName>
</protein>
<dbReference type="EMBL" id="JALAPQ010000018">
    <property type="protein sequence ID" value="MCY8458059.1"/>
    <property type="molecule type" value="Genomic_DNA"/>
</dbReference>
<dbReference type="InterPro" id="IPR000192">
    <property type="entry name" value="Aminotrans_V_dom"/>
</dbReference>
<comment type="cofactor">
    <cofactor evidence="1 4">
        <name>pyridoxal 5'-phosphate</name>
        <dbReference type="ChEBI" id="CHEBI:597326"/>
    </cofactor>
</comment>
<gene>
    <name evidence="6" type="ORF">MOC89_14380</name>
</gene>
<keyword evidence="2" id="KW-0663">Pyridoxal phosphate</keyword>
<dbReference type="Gene3D" id="3.40.640.10">
    <property type="entry name" value="Type I PLP-dependent aspartate aminotransferase-like (Major domain)"/>
    <property type="match status" value="1"/>
</dbReference>
<dbReference type="InterPro" id="IPR015422">
    <property type="entry name" value="PyrdxlP-dep_Trfase_small"/>
</dbReference>
<accession>A0A9Q4E8V0</accession>
<dbReference type="InterPro" id="IPR015424">
    <property type="entry name" value="PyrdxlP-dep_Trfase"/>
</dbReference>
<dbReference type="PROSITE" id="PS51257">
    <property type="entry name" value="PROKAR_LIPOPROTEIN"/>
    <property type="match status" value="1"/>
</dbReference>
<evidence type="ECO:0000313" key="7">
    <source>
        <dbReference type="Proteomes" id="UP001078573"/>
    </source>
</evidence>
<evidence type="ECO:0000313" key="6">
    <source>
        <dbReference type="EMBL" id="MCY8458059.1"/>
    </source>
</evidence>
<name>A0A9Q4E8V0_BACSC</name>
<evidence type="ECO:0000256" key="3">
    <source>
        <dbReference type="RuleBase" id="RU004075"/>
    </source>
</evidence>
<dbReference type="PROSITE" id="PS00595">
    <property type="entry name" value="AA_TRANSFER_CLASS_5"/>
    <property type="match status" value="1"/>
</dbReference>
<comment type="caution">
    <text evidence="6">The sequence shown here is derived from an EMBL/GenBank/DDBJ whole genome shotgun (WGS) entry which is preliminary data.</text>
</comment>
<keyword evidence="6" id="KW-0808">Transferase</keyword>
<proteinExistence type="inferred from homology"/>
<evidence type="ECO:0000256" key="2">
    <source>
        <dbReference type="ARBA" id="ARBA00022898"/>
    </source>
</evidence>
<dbReference type="SUPFAM" id="SSF53383">
    <property type="entry name" value="PLP-dependent transferases"/>
    <property type="match status" value="1"/>
</dbReference>
<reference evidence="6" key="1">
    <citation type="submission" date="2022-02" db="EMBL/GenBank/DDBJ databases">
        <title>Crop Bioprotection Bacillus Genome Sequencing.</title>
        <authorList>
            <person name="Dunlap C."/>
        </authorList>
    </citation>
    <scope>NUCLEOTIDE SEQUENCE</scope>
    <source>
        <strain evidence="6">WR1O2A-53</strain>
    </source>
</reference>
<evidence type="ECO:0000259" key="5">
    <source>
        <dbReference type="Pfam" id="PF00266"/>
    </source>
</evidence>
<dbReference type="InterPro" id="IPR020578">
    <property type="entry name" value="Aminotrans_V_PyrdxlP_BS"/>
</dbReference>
<organism evidence="6 7">
    <name type="scientific">Bacillus spizizenii</name>
    <name type="common">Bacillus subtilis subsp. spizizenii</name>
    <dbReference type="NCBI Taxonomy" id="96241"/>
    <lineage>
        <taxon>Bacteria</taxon>
        <taxon>Bacillati</taxon>
        <taxon>Bacillota</taxon>
        <taxon>Bacilli</taxon>
        <taxon>Bacillales</taxon>
        <taxon>Bacillaceae</taxon>
        <taxon>Bacillus</taxon>
    </lineage>
</organism>
<feature type="domain" description="Aminotransferase class V" evidence="5">
    <location>
        <begin position="33"/>
        <end position="318"/>
    </location>
</feature>
<comment type="similarity">
    <text evidence="3">Belongs to the class-V pyridoxal-phosphate-dependent aminotransferase family.</text>
</comment>
<dbReference type="PANTHER" id="PTHR43586">
    <property type="entry name" value="CYSTEINE DESULFURASE"/>
    <property type="match status" value="1"/>
</dbReference>
<dbReference type="GO" id="GO:0008483">
    <property type="term" value="F:transaminase activity"/>
    <property type="evidence" value="ECO:0007669"/>
    <property type="project" value="UniProtKB-KW"/>
</dbReference>
<evidence type="ECO:0000256" key="1">
    <source>
        <dbReference type="ARBA" id="ARBA00001933"/>
    </source>
</evidence>
<sequence>MEHLPQKYRQLFPTVQTHTMLASCSQSALAEPVSRAIKDYHDSLLHMGTNWNEAIEKTESARNEFAKLIGAEPDEIAIVPSVSDALVSAASSLSVFGKKHVVYTEMDFPAVSHVWQAQSDYTVSAIPSIDGELPLEQYETYIMDETVLTCVPHVHYRDGFVQDVKAIAEITQRKGSLLFVDAYQSAGHIPIDVKAWGVDMLAAGTRKYLLGIPGMAFLYVRKELADALKPKTSAWFGRESGFEAAYAKGARRFQTGTPAFISVYAAAAALSLLNHIGVSHIRDHVKTICADACQYAAEKGLQLAAAPSGEQPGMVAIRDERASETAALLKKKKVICAPRDAVIRLAPHFYNTKDELRHAIDEIAAKTIHHVNIKKPLI</sequence>
<dbReference type="PANTHER" id="PTHR43586:SF15">
    <property type="entry name" value="BLR3095 PROTEIN"/>
    <property type="match status" value="1"/>
</dbReference>
<evidence type="ECO:0000256" key="4">
    <source>
        <dbReference type="RuleBase" id="RU004504"/>
    </source>
</evidence>
<dbReference type="Proteomes" id="UP001078573">
    <property type="component" value="Unassembled WGS sequence"/>
</dbReference>
<dbReference type="Gene3D" id="3.90.1150.10">
    <property type="entry name" value="Aspartate Aminotransferase, domain 1"/>
    <property type="match status" value="1"/>
</dbReference>